<reference evidence="1" key="1">
    <citation type="submission" date="2014-09" db="EMBL/GenBank/DDBJ databases">
        <authorList>
            <person name="Magalhaes I.L.F."/>
            <person name="Oliveira U."/>
            <person name="Santos F.R."/>
            <person name="Vidigal T.H.D.A."/>
            <person name="Brescovit A.D."/>
            <person name="Santos A.J."/>
        </authorList>
    </citation>
    <scope>NUCLEOTIDE SEQUENCE</scope>
    <source>
        <tissue evidence="1">Shoot tissue taken approximately 20 cm above the soil surface</tissue>
    </source>
</reference>
<dbReference type="EMBL" id="GBRH01242035">
    <property type="protein sequence ID" value="JAD55860.1"/>
    <property type="molecule type" value="Transcribed_RNA"/>
</dbReference>
<organism evidence="1">
    <name type="scientific">Arundo donax</name>
    <name type="common">Giant reed</name>
    <name type="synonym">Donax arundinaceus</name>
    <dbReference type="NCBI Taxonomy" id="35708"/>
    <lineage>
        <taxon>Eukaryota</taxon>
        <taxon>Viridiplantae</taxon>
        <taxon>Streptophyta</taxon>
        <taxon>Embryophyta</taxon>
        <taxon>Tracheophyta</taxon>
        <taxon>Spermatophyta</taxon>
        <taxon>Magnoliopsida</taxon>
        <taxon>Liliopsida</taxon>
        <taxon>Poales</taxon>
        <taxon>Poaceae</taxon>
        <taxon>PACMAD clade</taxon>
        <taxon>Arundinoideae</taxon>
        <taxon>Arundineae</taxon>
        <taxon>Arundo</taxon>
    </lineage>
</organism>
<dbReference type="AlphaFoldDB" id="A0A0A9B3U9"/>
<protein>
    <submittedName>
        <fullName evidence="1">Uncharacterized protein</fullName>
    </submittedName>
</protein>
<accession>A0A0A9B3U9</accession>
<reference evidence="1" key="2">
    <citation type="journal article" date="2015" name="Data Brief">
        <title>Shoot transcriptome of the giant reed, Arundo donax.</title>
        <authorList>
            <person name="Barrero R.A."/>
            <person name="Guerrero F.D."/>
            <person name="Moolhuijzen P."/>
            <person name="Goolsby J.A."/>
            <person name="Tidwell J."/>
            <person name="Bellgard S.E."/>
            <person name="Bellgard M.I."/>
        </authorList>
    </citation>
    <scope>NUCLEOTIDE SEQUENCE</scope>
    <source>
        <tissue evidence="1">Shoot tissue taken approximately 20 cm above the soil surface</tissue>
    </source>
</reference>
<proteinExistence type="predicted"/>
<evidence type="ECO:0000313" key="1">
    <source>
        <dbReference type="EMBL" id="JAD55860.1"/>
    </source>
</evidence>
<sequence>MGWIMDGICLGEQRKQSWYQHTPSSLLLPLLWIVAAVPSRPTTTYKRQCTMQAKEE</sequence>
<name>A0A0A9B3U9_ARUDO</name>